<accession>A0A9P8AR90</accession>
<proteinExistence type="predicted"/>
<evidence type="ECO:0000256" key="1">
    <source>
        <dbReference type="SAM" id="MobiDB-lite"/>
    </source>
</evidence>
<dbReference type="EMBL" id="MU250539">
    <property type="protein sequence ID" value="KAG7444830.1"/>
    <property type="molecule type" value="Genomic_DNA"/>
</dbReference>
<gene>
    <name evidence="2" type="ORF">BT62DRAFT_229316</name>
</gene>
<dbReference type="Proteomes" id="UP000812287">
    <property type="component" value="Unassembled WGS sequence"/>
</dbReference>
<organism evidence="2 3">
    <name type="scientific">Guyanagaster necrorhizus</name>
    <dbReference type="NCBI Taxonomy" id="856835"/>
    <lineage>
        <taxon>Eukaryota</taxon>
        <taxon>Fungi</taxon>
        <taxon>Dikarya</taxon>
        <taxon>Basidiomycota</taxon>
        <taxon>Agaricomycotina</taxon>
        <taxon>Agaricomycetes</taxon>
        <taxon>Agaricomycetidae</taxon>
        <taxon>Agaricales</taxon>
        <taxon>Marasmiineae</taxon>
        <taxon>Physalacriaceae</taxon>
        <taxon>Guyanagaster</taxon>
    </lineage>
</organism>
<sequence>MAPYILVFRHFGIRPILPTHTTTPVKPEPQPPSRQQSLTQPRHTPPLPPKAEKLTQDTDINLIAVSRLPEKRTNQTSVSGKAEKTHSRARHILTHDRRRYVFKIGTPLESSWLICTSRRHLLSHLIQRAFFIKFTVEPFQGAIDISFARSRHLQLSDTFSYVYASISPREFQQ</sequence>
<name>A0A9P8AR90_9AGAR</name>
<dbReference type="RefSeq" id="XP_043038330.1">
    <property type="nucleotide sequence ID" value="XM_043180145.1"/>
</dbReference>
<dbReference type="AlphaFoldDB" id="A0A9P8AR90"/>
<evidence type="ECO:0000313" key="2">
    <source>
        <dbReference type="EMBL" id="KAG7444830.1"/>
    </source>
</evidence>
<protein>
    <submittedName>
        <fullName evidence="2">Uncharacterized protein</fullName>
    </submittedName>
</protein>
<keyword evidence="3" id="KW-1185">Reference proteome</keyword>
<comment type="caution">
    <text evidence="2">The sequence shown here is derived from an EMBL/GenBank/DDBJ whole genome shotgun (WGS) entry which is preliminary data.</text>
</comment>
<feature type="compositionally biased region" description="Polar residues" evidence="1">
    <location>
        <begin position="33"/>
        <end position="42"/>
    </location>
</feature>
<evidence type="ECO:0000313" key="3">
    <source>
        <dbReference type="Proteomes" id="UP000812287"/>
    </source>
</evidence>
<reference evidence="2" key="1">
    <citation type="submission" date="2020-11" db="EMBL/GenBank/DDBJ databases">
        <title>Adaptations for nitrogen fixation in a non-lichenized fungal sporocarp promotes dispersal by wood-feeding termites.</title>
        <authorList>
            <consortium name="DOE Joint Genome Institute"/>
            <person name="Koch R.A."/>
            <person name="Yoon G."/>
            <person name="Arayal U."/>
            <person name="Lail K."/>
            <person name="Amirebrahimi M."/>
            <person name="Labutti K."/>
            <person name="Lipzen A."/>
            <person name="Riley R."/>
            <person name="Barry K."/>
            <person name="Henrissat B."/>
            <person name="Grigoriev I.V."/>
            <person name="Herr J.R."/>
            <person name="Aime M.C."/>
        </authorList>
    </citation>
    <scope>NUCLEOTIDE SEQUENCE</scope>
    <source>
        <strain evidence="2">MCA 3950</strain>
    </source>
</reference>
<feature type="region of interest" description="Disordered" evidence="1">
    <location>
        <begin position="17"/>
        <end position="53"/>
    </location>
</feature>
<dbReference type="GeneID" id="66102441"/>